<dbReference type="SMART" id="SM00889">
    <property type="entry name" value="EFG_IV"/>
    <property type="match status" value="1"/>
</dbReference>
<dbReference type="SUPFAM" id="SSF54211">
    <property type="entry name" value="Ribosomal protein S5 domain 2-like"/>
    <property type="match status" value="1"/>
</dbReference>
<dbReference type="Pfam" id="PF22042">
    <property type="entry name" value="EF-G_D2"/>
    <property type="match status" value="1"/>
</dbReference>
<dbReference type="GO" id="GO:0003924">
    <property type="term" value="F:GTPase activity"/>
    <property type="evidence" value="ECO:0007669"/>
    <property type="project" value="InterPro"/>
</dbReference>
<sequence length="940" mass="106835">MEKLVIGILAHVDAGKTTLSEGILYLTGKIRKLGRVDHKDAYLDTYNLERERGITIFSKQAEFELGNRGITLLDTPGHVDFSAEMERTLQVLDYAILVINGADGVQGHTMTLWRLLARYQIPTFLFINKMDQDGTDKEKLLAELKKRLSDNCVDFTWENTSGMENSTDETAEKAEDEISDLQSQFLEDISVCDEELLEKYLETEEISTEDIQKVIRERKLFPCFFGSALKMTGVEEFLHGLEKYCETPEYPSEFGAKVFKIARDDQGNRLSYMKITGGTLKVKELLTDTEKADQIRIYSGVKFELAKEAPAGTICAVTGLSRTHPGQGFGIERESEMPVLEPVLNYRILLPEDCDIHQMLKKLKELEEEEPELHIVWNEQLGEIHAMLMGEVQIEILKHLIWERFHVAVEFGTGNIVYKETIAEPVEGVGHFEPLRHYAEVHLLLEPGELGSGLQFFTACSEDVLDRNWQRLILTHLEEREHPGVLTGSPITDMQITLITGRAHLKHTEGGDFRQATYRAVRQGLKKAKSVLLEPYYEFRLEIPGDMIGRAMTDIQKMNGTFQQPEADEDDMMVLKGSAPVSMMRDYQTQVTSYTKGRGRLFCSLKGYAPCQNQDEIVEEIGYDSERDLDNPTGSVFCAHGAGFVVPWYEVEDYMHLEGVDDFELSSRISDGEKYGSGNGETGADSGFSYVSGSAGQGKNRNSNNQTDSGYRPPRNAGVGSYEDEEELKAIFERTFGPVKRYKEPQFKRTFSSKSDNGSYYRNSSSAKKKEKEYLLVDGYNIIYAWEDLKELADANLHAAQTKLMDILSNYQGFKKCTLILVFDAYKIEGHAEEVITYHNIHVVYTKEAETADQYIEKTVHKIGRENQVTVATSDGLEQIIIMGQGAHRMSARGLRDEIKAIENQIRQQWHEKRQSSKNYLIDNISDEMAQYMKEKRLEK</sequence>
<dbReference type="CDD" id="cd03711">
    <property type="entry name" value="Tet_C"/>
    <property type="match status" value="1"/>
</dbReference>
<evidence type="ECO:0000256" key="2">
    <source>
        <dbReference type="ARBA" id="ARBA00022741"/>
    </source>
</evidence>
<dbReference type="InterPro" id="IPR005225">
    <property type="entry name" value="Small_GTP-bd"/>
</dbReference>
<dbReference type="PANTHER" id="PTHR43261">
    <property type="entry name" value="TRANSLATION ELONGATION FACTOR G-RELATED"/>
    <property type="match status" value="1"/>
</dbReference>
<dbReference type="InterPro" id="IPR014721">
    <property type="entry name" value="Ribsml_uS5_D2-typ_fold_subgr"/>
</dbReference>
<dbReference type="InterPro" id="IPR027417">
    <property type="entry name" value="P-loop_NTPase"/>
</dbReference>
<dbReference type="AlphaFoldDB" id="A0A174TAB6"/>
<dbReference type="Pfam" id="PF03764">
    <property type="entry name" value="EFG_IV"/>
    <property type="match status" value="1"/>
</dbReference>
<dbReference type="SUPFAM" id="SSF50447">
    <property type="entry name" value="Translation proteins"/>
    <property type="match status" value="1"/>
</dbReference>
<dbReference type="SMART" id="SM00838">
    <property type="entry name" value="EFG_C"/>
    <property type="match status" value="1"/>
</dbReference>
<dbReference type="PROSITE" id="PS51722">
    <property type="entry name" value="G_TR_2"/>
    <property type="match status" value="1"/>
</dbReference>
<dbReference type="InterPro" id="IPR000795">
    <property type="entry name" value="T_Tr_GTP-bd_dom"/>
</dbReference>
<dbReference type="SUPFAM" id="SSF54980">
    <property type="entry name" value="EF-G C-terminal domain-like"/>
    <property type="match status" value="2"/>
</dbReference>
<dbReference type="PANTHER" id="PTHR43261:SF1">
    <property type="entry name" value="RIBOSOME-RELEASING FACTOR 2, MITOCHONDRIAL"/>
    <property type="match status" value="1"/>
</dbReference>
<dbReference type="EMBL" id="CZAW01000061">
    <property type="protein sequence ID" value="CUQ03749.1"/>
    <property type="molecule type" value="Genomic_DNA"/>
</dbReference>
<evidence type="ECO:0000256" key="5">
    <source>
        <dbReference type="ARBA" id="ARBA00023251"/>
    </source>
</evidence>
<dbReference type="CDD" id="cd04168">
    <property type="entry name" value="TetM_like"/>
    <property type="match status" value="1"/>
</dbReference>
<dbReference type="Pfam" id="PF00679">
    <property type="entry name" value="EFG_C"/>
    <property type="match status" value="1"/>
</dbReference>
<dbReference type="InterPro" id="IPR020568">
    <property type="entry name" value="Ribosomal_Su5_D2-typ_SF"/>
</dbReference>
<evidence type="ECO:0000256" key="1">
    <source>
        <dbReference type="ARBA" id="ARBA00003987"/>
    </source>
</evidence>
<dbReference type="RefSeq" id="WP_055153391.1">
    <property type="nucleotide sequence ID" value="NZ_CZAW01000061.1"/>
</dbReference>
<dbReference type="Pfam" id="PF14492">
    <property type="entry name" value="EFG_III"/>
    <property type="match status" value="1"/>
</dbReference>
<dbReference type="Gene3D" id="3.30.70.240">
    <property type="match status" value="1"/>
</dbReference>
<keyword evidence="4" id="KW-0342">GTP-binding</keyword>
<dbReference type="InterPro" id="IPR053905">
    <property type="entry name" value="EF-G-like_DII"/>
</dbReference>
<dbReference type="InterPro" id="IPR010298">
    <property type="entry name" value="YacP-like"/>
</dbReference>
<protein>
    <submittedName>
        <fullName evidence="8">Vegetative protein 19</fullName>
    </submittedName>
</protein>
<dbReference type="InterPro" id="IPR009000">
    <property type="entry name" value="Transl_B-barrel_sf"/>
</dbReference>
<evidence type="ECO:0000313" key="9">
    <source>
        <dbReference type="Proteomes" id="UP000095712"/>
    </source>
</evidence>
<dbReference type="PRINTS" id="PR01037">
    <property type="entry name" value="TCRTETOQM"/>
</dbReference>
<comment type="function">
    <text evidence="1">Abolishes the inhibitory effect of tetracyclin on protein synthesis by a non-covalent modification of the ribosomes.</text>
</comment>
<dbReference type="PROSITE" id="PS00301">
    <property type="entry name" value="G_TR_1"/>
    <property type="match status" value="1"/>
</dbReference>
<dbReference type="InterPro" id="IPR035647">
    <property type="entry name" value="EFG_III/V"/>
</dbReference>
<dbReference type="InterPro" id="IPR000640">
    <property type="entry name" value="EFG_V-like"/>
</dbReference>
<name>A0A174TAB6_9FIRM</name>
<dbReference type="Gene3D" id="3.40.50.300">
    <property type="entry name" value="P-loop containing nucleotide triphosphate hydrolases"/>
    <property type="match status" value="1"/>
</dbReference>
<dbReference type="CDD" id="cd01684">
    <property type="entry name" value="Tet_like_IV"/>
    <property type="match status" value="1"/>
</dbReference>
<dbReference type="Gene3D" id="3.30.70.870">
    <property type="entry name" value="Elongation Factor G (Translational Gtpase), domain 3"/>
    <property type="match status" value="1"/>
</dbReference>
<evidence type="ECO:0000256" key="3">
    <source>
        <dbReference type="ARBA" id="ARBA00022917"/>
    </source>
</evidence>
<evidence type="ECO:0000313" key="8">
    <source>
        <dbReference type="EMBL" id="CUQ03749.1"/>
    </source>
</evidence>
<dbReference type="GO" id="GO:0006412">
    <property type="term" value="P:translation"/>
    <property type="evidence" value="ECO:0007669"/>
    <property type="project" value="UniProtKB-KW"/>
</dbReference>
<dbReference type="GO" id="GO:0046677">
    <property type="term" value="P:response to antibiotic"/>
    <property type="evidence" value="ECO:0007669"/>
    <property type="project" value="UniProtKB-KW"/>
</dbReference>
<dbReference type="GO" id="GO:0032790">
    <property type="term" value="P:ribosome disassembly"/>
    <property type="evidence" value="ECO:0007669"/>
    <property type="project" value="TreeGrafter"/>
</dbReference>
<keyword evidence="3" id="KW-0648">Protein biosynthesis</keyword>
<accession>A0A174TAB6</accession>
<dbReference type="NCBIfam" id="TIGR00231">
    <property type="entry name" value="small_GTP"/>
    <property type="match status" value="1"/>
</dbReference>
<evidence type="ECO:0000259" key="7">
    <source>
        <dbReference type="PROSITE" id="PS51722"/>
    </source>
</evidence>
<dbReference type="Proteomes" id="UP000095712">
    <property type="component" value="Unassembled WGS sequence"/>
</dbReference>
<evidence type="ECO:0000256" key="4">
    <source>
        <dbReference type="ARBA" id="ARBA00023134"/>
    </source>
</evidence>
<keyword evidence="2" id="KW-0547">Nucleotide-binding</keyword>
<dbReference type="Gene3D" id="2.40.30.10">
    <property type="entry name" value="Translation factors"/>
    <property type="match status" value="1"/>
</dbReference>
<dbReference type="Gene3D" id="3.30.230.10">
    <property type="match status" value="1"/>
</dbReference>
<feature type="region of interest" description="Disordered" evidence="6">
    <location>
        <begin position="674"/>
        <end position="723"/>
    </location>
</feature>
<dbReference type="InterPro" id="IPR031157">
    <property type="entry name" value="G_TR_CS"/>
</dbReference>
<dbReference type="GO" id="GO:0005525">
    <property type="term" value="F:GTP binding"/>
    <property type="evidence" value="ECO:0007669"/>
    <property type="project" value="UniProtKB-KW"/>
</dbReference>
<proteinExistence type="predicted"/>
<dbReference type="Pfam" id="PF05991">
    <property type="entry name" value="NYN_YacP"/>
    <property type="match status" value="1"/>
</dbReference>
<dbReference type="PRINTS" id="PR00315">
    <property type="entry name" value="ELONGATNFCT"/>
</dbReference>
<dbReference type="SUPFAM" id="SSF52540">
    <property type="entry name" value="P-loop containing nucleoside triphosphate hydrolases"/>
    <property type="match status" value="1"/>
</dbReference>
<dbReference type="Pfam" id="PF00009">
    <property type="entry name" value="GTP_EFTU"/>
    <property type="match status" value="1"/>
</dbReference>
<dbReference type="InterPro" id="IPR041095">
    <property type="entry name" value="EFG_II"/>
</dbReference>
<dbReference type="OrthoDB" id="9801472at2"/>
<dbReference type="InterPro" id="IPR035650">
    <property type="entry name" value="Tet_C"/>
</dbReference>
<evidence type="ECO:0000256" key="6">
    <source>
        <dbReference type="SAM" id="MobiDB-lite"/>
    </source>
</evidence>
<dbReference type="InterPro" id="IPR005517">
    <property type="entry name" value="Transl_elong_EFG/EF2_IV"/>
</dbReference>
<organism evidence="8 9">
    <name type="scientific">Blautia wexlerae</name>
    <dbReference type="NCBI Taxonomy" id="418240"/>
    <lineage>
        <taxon>Bacteria</taxon>
        <taxon>Bacillati</taxon>
        <taxon>Bacillota</taxon>
        <taxon>Clostridia</taxon>
        <taxon>Lachnospirales</taxon>
        <taxon>Lachnospiraceae</taxon>
        <taxon>Blautia</taxon>
    </lineage>
</organism>
<reference evidence="8 9" key="1">
    <citation type="submission" date="2015-09" db="EMBL/GenBank/DDBJ databases">
        <authorList>
            <consortium name="Pathogen Informatics"/>
        </authorList>
    </citation>
    <scope>NUCLEOTIDE SEQUENCE [LARGE SCALE GENOMIC DNA]</scope>
    <source>
        <strain evidence="8 9">2789STDY5834911</strain>
    </source>
</reference>
<keyword evidence="5" id="KW-0046">Antibiotic resistance</keyword>
<feature type="domain" description="Tr-type G" evidence="7">
    <location>
        <begin position="1"/>
        <end position="249"/>
    </location>
</feature>
<feature type="compositionally biased region" description="Polar residues" evidence="6">
    <location>
        <begin position="689"/>
        <end position="709"/>
    </location>
</feature>
<dbReference type="CDD" id="cd10912">
    <property type="entry name" value="PIN_YacP-like"/>
    <property type="match status" value="1"/>
</dbReference>
<gene>
    <name evidence="8" type="primary">fusA_3</name>
    <name evidence="8" type="ORF">ERS852523_03705</name>
</gene>